<accession>A0ABQ8T963</accession>
<keyword evidence="3" id="KW-1185">Reference proteome</keyword>
<evidence type="ECO:0000313" key="3">
    <source>
        <dbReference type="Proteomes" id="UP001148838"/>
    </source>
</evidence>
<evidence type="ECO:0000313" key="2">
    <source>
        <dbReference type="EMBL" id="KAJ4442641.1"/>
    </source>
</evidence>
<proteinExistence type="predicted"/>
<organism evidence="2 3">
    <name type="scientific">Periplaneta americana</name>
    <name type="common">American cockroach</name>
    <name type="synonym">Blatta americana</name>
    <dbReference type="NCBI Taxonomy" id="6978"/>
    <lineage>
        <taxon>Eukaryota</taxon>
        <taxon>Metazoa</taxon>
        <taxon>Ecdysozoa</taxon>
        <taxon>Arthropoda</taxon>
        <taxon>Hexapoda</taxon>
        <taxon>Insecta</taxon>
        <taxon>Pterygota</taxon>
        <taxon>Neoptera</taxon>
        <taxon>Polyneoptera</taxon>
        <taxon>Dictyoptera</taxon>
        <taxon>Blattodea</taxon>
        <taxon>Blattoidea</taxon>
        <taxon>Blattidae</taxon>
        <taxon>Blattinae</taxon>
        <taxon>Periplaneta</taxon>
    </lineage>
</organism>
<protein>
    <submittedName>
        <fullName evidence="2">Uncharacterized protein</fullName>
    </submittedName>
</protein>
<dbReference type="Proteomes" id="UP001148838">
    <property type="component" value="Unassembled WGS sequence"/>
</dbReference>
<dbReference type="EMBL" id="JAJSOF020000013">
    <property type="protein sequence ID" value="KAJ4442641.1"/>
    <property type="molecule type" value="Genomic_DNA"/>
</dbReference>
<feature type="compositionally biased region" description="Acidic residues" evidence="1">
    <location>
        <begin position="221"/>
        <end position="241"/>
    </location>
</feature>
<comment type="caution">
    <text evidence="2">The sequence shown here is derived from an EMBL/GenBank/DDBJ whole genome shotgun (WGS) entry which is preliminary data.</text>
</comment>
<evidence type="ECO:0000256" key="1">
    <source>
        <dbReference type="SAM" id="MobiDB-lite"/>
    </source>
</evidence>
<reference evidence="2 3" key="1">
    <citation type="journal article" date="2022" name="Allergy">
        <title>Genome assembly and annotation of Periplaneta americana reveal a comprehensive cockroach allergen profile.</title>
        <authorList>
            <person name="Wang L."/>
            <person name="Xiong Q."/>
            <person name="Saelim N."/>
            <person name="Wang L."/>
            <person name="Nong W."/>
            <person name="Wan A.T."/>
            <person name="Shi M."/>
            <person name="Liu X."/>
            <person name="Cao Q."/>
            <person name="Hui J.H.L."/>
            <person name="Sookrung N."/>
            <person name="Leung T.F."/>
            <person name="Tungtrongchitr A."/>
            <person name="Tsui S.K.W."/>
        </authorList>
    </citation>
    <scope>NUCLEOTIDE SEQUENCE [LARGE SCALE GENOMIC DNA]</scope>
    <source>
        <strain evidence="2">PWHHKU_190912</strain>
    </source>
</reference>
<name>A0ABQ8T963_PERAM</name>
<gene>
    <name evidence="2" type="ORF">ANN_04230</name>
</gene>
<feature type="region of interest" description="Disordered" evidence="1">
    <location>
        <begin position="214"/>
        <end position="242"/>
    </location>
</feature>
<sequence length="254" mass="30208">MDLWLKQGFRFEYSILSYHIISYRIISYRIVSYRIVSYRIVSYRIVSYLLLQLEHYVELRIFTLLTRFRILPSPVEFVVLCEEKDDHIKDSFYEELEHTFDQLLRYHMKVLLGDSNAKVGREDIFKSTIGKESLHNSRGKVVWAGCLLRGYLARYNQTDRLDTATCTHTLLSTDVDIRTDHVRYTLRYLHCFSFLSPSLRQRTEWNTFINHMLEKGMGGGSEEEEEEEEDDDDDDDYDDDDADHKFVLKSHSLE</sequence>